<dbReference type="GO" id="GO:0003723">
    <property type="term" value="F:RNA binding"/>
    <property type="evidence" value="ECO:0007669"/>
    <property type="project" value="InterPro"/>
</dbReference>
<dbReference type="InterPro" id="IPR004441">
    <property type="entry name" value="rRNA_MeTrfase_TrmH"/>
</dbReference>
<dbReference type="GO" id="GO:0005829">
    <property type="term" value="C:cytosol"/>
    <property type="evidence" value="ECO:0007669"/>
    <property type="project" value="TreeGrafter"/>
</dbReference>
<sequence length="155" mass="17341">MKREIVIILHNIRSAYNVGAIFRTADATGVSRMYLSGYTPTPLDRFGKKRKDVAKSALGAEEYLPWEHHTKIDYVIKRLKRDGFSIVAVEQGVGAINYRSHKLHKKTAFLFGNEVRGLSQALLRKIDTVIEIPMRGKKESLNVSVAVGVVLFGVS</sequence>
<organism evidence="4 5">
    <name type="scientific">Candidatus Nomurabacteria bacterium CG1_02_47_685</name>
    <dbReference type="NCBI Taxonomy" id="1805282"/>
    <lineage>
        <taxon>Bacteria</taxon>
        <taxon>Candidatus Nomuraibacteriota</taxon>
    </lineage>
</organism>
<dbReference type="Proteomes" id="UP000183206">
    <property type="component" value="Unassembled WGS sequence"/>
</dbReference>
<dbReference type="PANTHER" id="PTHR46429">
    <property type="entry name" value="23S RRNA (GUANOSINE-2'-O-)-METHYLTRANSFERASE RLMB"/>
    <property type="match status" value="1"/>
</dbReference>
<dbReference type="GO" id="GO:0032259">
    <property type="term" value="P:methylation"/>
    <property type="evidence" value="ECO:0007669"/>
    <property type="project" value="UniProtKB-KW"/>
</dbReference>
<evidence type="ECO:0000313" key="5">
    <source>
        <dbReference type="Proteomes" id="UP000183206"/>
    </source>
</evidence>
<evidence type="ECO:0000256" key="1">
    <source>
        <dbReference type="ARBA" id="ARBA00022603"/>
    </source>
</evidence>
<dbReference type="InterPro" id="IPR029026">
    <property type="entry name" value="tRNA_m1G_MTases_N"/>
</dbReference>
<dbReference type="AlphaFoldDB" id="A0A1J4V6U5"/>
<dbReference type="Pfam" id="PF00588">
    <property type="entry name" value="SpoU_methylase"/>
    <property type="match status" value="1"/>
</dbReference>
<reference evidence="4 5" key="1">
    <citation type="journal article" date="2016" name="Environ. Microbiol.">
        <title>Genomic resolution of a cold subsurface aquifer community provides metabolic insights for novel microbes adapted to high CO concentrations.</title>
        <authorList>
            <person name="Probst A.J."/>
            <person name="Castelle C.J."/>
            <person name="Singh A."/>
            <person name="Brown C.T."/>
            <person name="Anantharaman K."/>
            <person name="Sharon I."/>
            <person name="Hug L.A."/>
            <person name="Burstein D."/>
            <person name="Emerson J.B."/>
            <person name="Thomas B.C."/>
            <person name="Banfield J.F."/>
        </authorList>
    </citation>
    <scope>NUCLEOTIDE SEQUENCE [LARGE SCALE GENOMIC DNA]</scope>
    <source>
        <strain evidence="4">CG1_02_47_685</strain>
    </source>
</reference>
<dbReference type="STRING" id="1805282.AUJ44_01485"/>
<dbReference type="Gene3D" id="3.40.1280.10">
    <property type="match status" value="1"/>
</dbReference>
<name>A0A1J4V6U5_9BACT</name>
<protein>
    <recommendedName>
        <fullName evidence="3">tRNA/rRNA methyltransferase SpoU type domain-containing protein</fullName>
    </recommendedName>
</protein>
<dbReference type="InterPro" id="IPR029028">
    <property type="entry name" value="Alpha/beta_knot_MTases"/>
</dbReference>
<keyword evidence="1" id="KW-0489">Methyltransferase</keyword>
<dbReference type="SUPFAM" id="SSF75217">
    <property type="entry name" value="alpha/beta knot"/>
    <property type="match status" value="1"/>
</dbReference>
<evidence type="ECO:0000313" key="4">
    <source>
        <dbReference type="EMBL" id="OIO32866.1"/>
    </source>
</evidence>
<proteinExistence type="predicted"/>
<gene>
    <name evidence="4" type="ORF">AUJ44_01485</name>
</gene>
<feature type="domain" description="tRNA/rRNA methyltransferase SpoU type" evidence="3">
    <location>
        <begin position="5"/>
        <end position="152"/>
    </location>
</feature>
<evidence type="ECO:0000259" key="3">
    <source>
        <dbReference type="Pfam" id="PF00588"/>
    </source>
</evidence>
<dbReference type="GO" id="GO:0006396">
    <property type="term" value="P:RNA processing"/>
    <property type="evidence" value="ECO:0007669"/>
    <property type="project" value="InterPro"/>
</dbReference>
<dbReference type="EMBL" id="MNVO01000025">
    <property type="protein sequence ID" value="OIO32866.1"/>
    <property type="molecule type" value="Genomic_DNA"/>
</dbReference>
<keyword evidence="2" id="KW-0808">Transferase</keyword>
<comment type="caution">
    <text evidence="4">The sequence shown here is derived from an EMBL/GenBank/DDBJ whole genome shotgun (WGS) entry which is preliminary data.</text>
</comment>
<dbReference type="InterPro" id="IPR001537">
    <property type="entry name" value="SpoU_MeTrfase"/>
</dbReference>
<dbReference type="GO" id="GO:0008173">
    <property type="term" value="F:RNA methyltransferase activity"/>
    <property type="evidence" value="ECO:0007669"/>
    <property type="project" value="InterPro"/>
</dbReference>
<accession>A0A1J4V6U5</accession>
<dbReference type="PANTHER" id="PTHR46429:SF1">
    <property type="entry name" value="23S RRNA (GUANOSINE-2'-O-)-METHYLTRANSFERASE RLMB"/>
    <property type="match status" value="1"/>
</dbReference>
<evidence type="ECO:0000256" key="2">
    <source>
        <dbReference type="ARBA" id="ARBA00022679"/>
    </source>
</evidence>